<dbReference type="AlphaFoldDB" id="A0A813F7V6"/>
<feature type="region of interest" description="Disordered" evidence="1">
    <location>
        <begin position="410"/>
        <end position="466"/>
    </location>
</feature>
<evidence type="ECO:0000313" key="4">
    <source>
        <dbReference type="EMBL" id="CAE8722344.1"/>
    </source>
</evidence>
<feature type="compositionally biased region" description="Polar residues" evidence="1">
    <location>
        <begin position="457"/>
        <end position="466"/>
    </location>
</feature>
<evidence type="ECO:0000313" key="3">
    <source>
        <dbReference type="EMBL" id="CAE8606506.1"/>
    </source>
</evidence>
<accession>A0A813F7V6</accession>
<reference evidence="3" key="1">
    <citation type="submission" date="2021-02" db="EMBL/GenBank/DDBJ databases">
        <authorList>
            <person name="Dougan E. K."/>
            <person name="Rhodes N."/>
            <person name="Thang M."/>
            <person name="Chan C."/>
        </authorList>
    </citation>
    <scope>NUCLEOTIDE SEQUENCE</scope>
</reference>
<name>A0A813F7V6_POLGL</name>
<dbReference type="Proteomes" id="UP000654075">
    <property type="component" value="Unassembled WGS sequence"/>
</dbReference>
<evidence type="ECO:0000313" key="5">
    <source>
        <dbReference type="Proteomes" id="UP000654075"/>
    </source>
</evidence>
<comment type="caution">
    <text evidence="3">The sequence shown here is derived from an EMBL/GenBank/DDBJ whole genome shotgun (WGS) entry which is preliminary data.</text>
</comment>
<dbReference type="EMBL" id="CAJNNV010019364">
    <property type="protein sequence ID" value="CAE8606506.1"/>
    <property type="molecule type" value="Genomic_DNA"/>
</dbReference>
<evidence type="ECO:0000256" key="1">
    <source>
        <dbReference type="SAM" id="MobiDB-lite"/>
    </source>
</evidence>
<dbReference type="EMBL" id="CAJNNV010001499">
    <property type="protein sequence ID" value="CAE8585194.1"/>
    <property type="molecule type" value="Genomic_DNA"/>
</dbReference>
<dbReference type="Proteomes" id="UP000626109">
    <property type="component" value="Unassembled WGS sequence"/>
</dbReference>
<evidence type="ECO:0000313" key="2">
    <source>
        <dbReference type="EMBL" id="CAE8585194.1"/>
    </source>
</evidence>
<organism evidence="3 5">
    <name type="scientific">Polarella glacialis</name>
    <name type="common">Dinoflagellate</name>
    <dbReference type="NCBI Taxonomy" id="89957"/>
    <lineage>
        <taxon>Eukaryota</taxon>
        <taxon>Sar</taxon>
        <taxon>Alveolata</taxon>
        <taxon>Dinophyceae</taxon>
        <taxon>Suessiales</taxon>
        <taxon>Suessiaceae</taxon>
        <taxon>Polarella</taxon>
    </lineage>
</organism>
<protein>
    <submittedName>
        <fullName evidence="3">Uncharacterized protein</fullName>
    </submittedName>
</protein>
<dbReference type="EMBL" id="CAJNNW010034328">
    <property type="protein sequence ID" value="CAE8722344.1"/>
    <property type="molecule type" value="Genomic_DNA"/>
</dbReference>
<feature type="compositionally biased region" description="Low complexity" evidence="1">
    <location>
        <begin position="435"/>
        <end position="451"/>
    </location>
</feature>
<gene>
    <name evidence="3" type="ORF">PGLA1383_LOCUS24488</name>
    <name evidence="2" type="ORF">PGLA1383_LOCUS4108</name>
    <name evidence="4" type="ORF">PGLA2088_LOCUS42457</name>
</gene>
<sequence>MSSFLNDLHFLYIRGGERGDFCFGSGLREPPVQSEPTRRSAFRVTECNPWPAGGLPGAKDYRVNLEDFGYWAAVVVMLAKCDLAPLILARVVSITSTVEYGQTIFYRAVMNFPEVHMVGSMNMFSTIRPGNFDPIQLHHLASLADPALACMRQLFRFQRRTGMAILDFLWGYAWVLIFWTGFDNNGKTAFPRSETDEKTSWSDVRLVDAWAATLFFSIPHSARKLVDIQPFAHSFSGKARRCLQAALMCLLPSDRSYSPRLALPAMDSNFEKTELATIALTEQELREYPMMELLDFFETAVSWVGRCHDLLRFDNGATVRPLRVENFGAPRWSIRVQGILMAKASPSLLNAWGVLPHNLDAGRDFPDMTPSPVDILVPPRQNVGLPPVALPPPIILVDPIEQVEHWEPDPIPAQTPAGPSAFTPADPSAFDVWRPAMTGAGTSAAGTPLGPYANPSFRPSWSSRNN</sequence>
<proteinExistence type="predicted"/>
<keyword evidence="5" id="KW-1185">Reference proteome</keyword>